<keyword evidence="5" id="KW-1185">Reference proteome</keyword>
<dbReference type="RefSeq" id="WP_053401267.1">
    <property type="nucleotide sequence ID" value="NZ_LILC01000013.1"/>
</dbReference>
<evidence type="ECO:0000259" key="3">
    <source>
        <dbReference type="PROSITE" id="PS51186"/>
    </source>
</evidence>
<evidence type="ECO:0000256" key="2">
    <source>
        <dbReference type="ARBA" id="ARBA00023315"/>
    </source>
</evidence>
<dbReference type="InterPro" id="IPR050680">
    <property type="entry name" value="YpeA/RimI_acetyltransf"/>
</dbReference>
<dbReference type="InterPro" id="IPR000182">
    <property type="entry name" value="GNAT_dom"/>
</dbReference>
<reference evidence="5" key="1">
    <citation type="submission" date="2015-08" db="EMBL/GenBank/DDBJ databases">
        <title>Fjat-14210 dsm16467.</title>
        <authorList>
            <person name="Liu B."/>
            <person name="Wang J."/>
            <person name="Zhu Y."/>
            <person name="Liu G."/>
            <person name="Chen Q."/>
            <person name="Chen Z."/>
            <person name="Lan J."/>
            <person name="Che J."/>
            <person name="Ge C."/>
            <person name="Shi H."/>
            <person name="Pan Z."/>
            <person name="Liu X."/>
        </authorList>
    </citation>
    <scope>NUCLEOTIDE SEQUENCE [LARGE SCALE GENOMIC DNA]</scope>
    <source>
        <strain evidence="5">DSM 16467</strain>
    </source>
</reference>
<dbReference type="EMBL" id="LILC01000013">
    <property type="protein sequence ID" value="KOO46196.1"/>
    <property type="molecule type" value="Genomic_DNA"/>
</dbReference>
<dbReference type="OrthoDB" id="46888at2"/>
<dbReference type="PROSITE" id="PS51186">
    <property type="entry name" value="GNAT"/>
    <property type="match status" value="1"/>
</dbReference>
<feature type="domain" description="N-acetyltransferase" evidence="3">
    <location>
        <begin position="1"/>
        <end position="146"/>
    </location>
</feature>
<gene>
    <name evidence="4" type="ORF">AMD01_10045</name>
</gene>
<name>A0A0M0L547_9BACI</name>
<keyword evidence="1" id="KW-0808">Transferase</keyword>
<proteinExistence type="predicted"/>
<evidence type="ECO:0000313" key="5">
    <source>
        <dbReference type="Proteomes" id="UP000037558"/>
    </source>
</evidence>
<dbReference type="CDD" id="cd04301">
    <property type="entry name" value="NAT_SF"/>
    <property type="match status" value="1"/>
</dbReference>
<sequence length="146" mass="16644">MIQRLSMHENIVAEQVLAIQLRAYALEAALLNYPDLPPLKDSVYTLQNTNETFYGYVKDNELAGVISIEENEGVYIICRVAVNPHFHRQGIAQELLNFIQERYSTTLVVTTGVANTPAVRLYEKSGFQEVRRFYMPDGLELVTFSK</sequence>
<dbReference type="STRING" id="284581.AMD01_10045"/>
<accession>A0A0M0L547</accession>
<dbReference type="GO" id="GO:0016747">
    <property type="term" value="F:acyltransferase activity, transferring groups other than amino-acyl groups"/>
    <property type="evidence" value="ECO:0007669"/>
    <property type="project" value="InterPro"/>
</dbReference>
<keyword evidence="2" id="KW-0012">Acyltransferase</keyword>
<dbReference type="Proteomes" id="UP000037558">
    <property type="component" value="Unassembled WGS sequence"/>
</dbReference>
<dbReference type="PANTHER" id="PTHR43420">
    <property type="entry name" value="ACETYLTRANSFERASE"/>
    <property type="match status" value="1"/>
</dbReference>
<dbReference type="PATRIC" id="fig|284581.3.peg.2092"/>
<protein>
    <recommendedName>
        <fullName evidence="3">N-acetyltransferase domain-containing protein</fullName>
    </recommendedName>
</protein>
<dbReference type="SUPFAM" id="SSF55729">
    <property type="entry name" value="Acyl-CoA N-acyltransferases (Nat)"/>
    <property type="match status" value="1"/>
</dbReference>
<dbReference type="Pfam" id="PF00583">
    <property type="entry name" value="Acetyltransf_1"/>
    <property type="match status" value="1"/>
</dbReference>
<evidence type="ECO:0000313" key="4">
    <source>
        <dbReference type="EMBL" id="KOO46196.1"/>
    </source>
</evidence>
<dbReference type="Gene3D" id="3.40.630.30">
    <property type="match status" value="1"/>
</dbReference>
<organism evidence="4 5">
    <name type="scientific">Priestia koreensis</name>
    <dbReference type="NCBI Taxonomy" id="284581"/>
    <lineage>
        <taxon>Bacteria</taxon>
        <taxon>Bacillati</taxon>
        <taxon>Bacillota</taxon>
        <taxon>Bacilli</taxon>
        <taxon>Bacillales</taxon>
        <taxon>Bacillaceae</taxon>
        <taxon>Priestia</taxon>
    </lineage>
</organism>
<dbReference type="InterPro" id="IPR016181">
    <property type="entry name" value="Acyl_CoA_acyltransferase"/>
</dbReference>
<dbReference type="AlphaFoldDB" id="A0A0M0L547"/>
<comment type="caution">
    <text evidence="4">The sequence shown here is derived from an EMBL/GenBank/DDBJ whole genome shotgun (WGS) entry which is preliminary data.</text>
</comment>
<evidence type="ECO:0000256" key="1">
    <source>
        <dbReference type="ARBA" id="ARBA00022679"/>
    </source>
</evidence>